<comment type="caution">
    <text evidence="2">The sequence shown here is derived from an EMBL/GenBank/DDBJ whole genome shotgun (WGS) entry which is preliminary data.</text>
</comment>
<dbReference type="EMBL" id="JADIMC010000086">
    <property type="protein sequence ID" value="MBO8476828.1"/>
    <property type="molecule type" value="Genomic_DNA"/>
</dbReference>
<evidence type="ECO:0008006" key="4">
    <source>
        <dbReference type="Google" id="ProtNLM"/>
    </source>
</evidence>
<dbReference type="Proteomes" id="UP000823598">
    <property type="component" value="Unassembled WGS sequence"/>
</dbReference>
<keyword evidence="1" id="KW-0732">Signal</keyword>
<evidence type="ECO:0000313" key="3">
    <source>
        <dbReference type="Proteomes" id="UP000823598"/>
    </source>
</evidence>
<evidence type="ECO:0000256" key="1">
    <source>
        <dbReference type="SAM" id="SignalP"/>
    </source>
</evidence>
<feature type="chain" id="PRO_5038439798" description="Outer membrane protein beta-barrel domain-containing protein" evidence="1">
    <location>
        <begin position="20"/>
        <end position="176"/>
    </location>
</feature>
<reference evidence="2" key="2">
    <citation type="journal article" date="2021" name="PeerJ">
        <title>Extensive microbial diversity within the chicken gut microbiome revealed by metagenomics and culture.</title>
        <authorList>
            <person name="Gilroy R."/>
            <person name="Ravi A."/>
            <person name="Getino M."/>
            <person name="Pursley I."/>
            <person name="Horton D.L."/>
            <person name="Alikhan N.F."/>
            <person name="Baker D."/>
            <person name="Gharbi K."/>
            <person name="Hall N."/>
            <person name="Watson M."/>
            <person name="Adriaenssens E.M."/>
            <person name="Foster-Nyarko E."/>
            <person name="Jarju S."/>
            <person name="Secka A."/>
            <person name="Antonio M."/>
            <person name="Oren A."/>
            <person name="Chaudhuri R.R."/>
            <person name="La Ragione R."/>
            <person name="Hildebrand F."/>
            <person name="Pallen M.J."/>
        </authorList>
    </citation>
    <scope>NUCLEOTIDE SEQUENCE</scope>
    <source>
        <strain evidence="2">6919</strain>
    </source>
</reference>
<organism evidence="2 3">
    <name type="scientific">Candidatus Limisoma faecipullorum</name>
    <dbReference type="NCBI Taxonomy" id="2840854"/>
    <lineage>
        <taxon>Bacteria</taxon>
        <taxon>Pseudomonadati</taxon>
        <taxon>Bacteroidota</taxon>
        <taxon>Bacteroidia</taxon>
        <taxon>Bacteroidales</taxon>
        <taxon>Candidatus Limisoma</taxon>
    </lineage>
</organism>
<proteinExistence type="predicted"/>
<evidence type="ECO:0000313" key="2">
    <source>
        <dbReference type="EMBL" id="MBO8476828.1"/>
    </source>
</evidence>
<feature type="signal peptide" evidence="1">
    <location>
        <begin position="1"/>
        <end position="19"/>
    </location>
</feature>
<accession>A0A9D9IQA9</accession>
<dbReference type="AlphaFoldDB" id="A0A9D9IQA9"/>
<reference evidence="2" key="1">
    <citation type="submission" date="2020-10" db="EMBL/GenBank/DDBJ databases">
        <authorList>
            <person name="Gilroy R."/>
        </authorList>
    </citation>
    <scope>NUCLEOTIDE SEQUENCE</scope>
    <source>
        <strain evidence="2">6919</strain>
    </source>
</reference>
<name>A0A9D9IQA9_9BACT</name>
<gene>
    <name evidence="2" type="ORF">IAB88_07535</name>
</gene>
<sequence>MRKFIILILAVLLSAGAYAADTASGSPPLTKKEQRRTLRGYKGFVEVASLTSFEVFGDDYLLGEFTTSHGYQANNFFYLGGGTGVHIYSQYGALVPFFANLRINILNKKITPVIDCKVGYSVGRFYGTYFSGTIGLRFSLGGKKAVYALGELLSIQMDDRCDESYGKIGIRVGYEF</sequence>
<protein>
    <recommendedName>
        <fullName evidence="4">Outer membrane protein beta-barrel domain-containing protein</fullName>
    </recommendedName>
</protein>